<dbReference type="PANTHER" id="PTHR43155:SF2">
    <property type="entry name" value="CYCLIC DI-GMP PHOSPHODIESTERASE PA4108"/>
    <property type="match status" value="1"/>
</dbReference>
<dbReference type="InterPro" id="IPR037522">
    <property type="entry name" value="HD_GYP_dom"/>
</dbReference>
<dbReference type="SUPFAM" id="SSF109604">
    <property type="entry name" value="HD-domain/PDEase-like"/>
    <property type="match status" value="1"/>
</dbReference>
<sequence length="371" mass="42455">MKVKLSELKEGYVLLNDVKGLTKHPIVPRDTVITNEIIEVLRAFLIKEVSVSKDGIEKKGAKNSLTRKEQAEKMSEKEDIKNKTTSIVNNTFQQLYLEAVENYKKQFISWQSGSTVDINMIRNIMIPLFNELVENPVNLLFLQNYVDTPKNYLYHHAIAVGIISGYLARRLNMSQGEYYQVTLAGCLSDCGMAKVTPAILLNSKITSEDFREIKIHPTYSFMFVKNIPSLSRDAKIAILQHHERLDGSGYPLKEKGDKINQYAQIIAIADVYHAMVCNRVYKDKVSPFRAIEILTREHFGQFNVTILKTLINVIAPLTINSHVELSSNELGKILYIDQNYPTRPVVELVDSKKIVSLMQEKNLYIREIYMH</sequence>
<accession>A0ABX0A9Z0</accession>
<protein>
    <submittedName>
        <fullName evidence="2">HD domain-containing protein</fullName>
    </submittedName>
</protein>
<reference evidence="2 3" key="1">
    <citation type="submission" date="2020-01" db="EMBL/GenBank/DDBJ databases">
        <title>A novel Bacillus sp. from Pasinler.</title>
        <authorList>
            <person name="Adiguzel A."/>
            <person name="Ay H."/>
            <person name="Baltaci M.O."/>
        </authorList>
    </citation>
    <scope>NUCLEOTIDE SEQUENCE [LARGE SCALE GENOMIC DNA]</scope>
    <source>
        <strain evidence="2 3">P1</strain>
    </source>
</reference>
<feature type="domain" description="HD-GYP" evidence="1">
    <location>
        <begin position="131"/>
        <end position="326"/>
    </location>
</feature>
<gene>
    <name evidence="2" type="ORF">GW534_11030</name>
</gene>
<dbReference type="PANTHER" id="PTHR43155">
    <property type="entry name" value="CYCLIC DI-GMP PHOSPHODIESTERASE PA4108-RELATED"/>
    <property type="match status" value="1"/>
</dbReference>
<dbReference type="InterPro" id="IPR003607">
    <property type="entry name" value="HD/PDEase_dom"/>
</dbReference>
<dbReference type="Proteomes" id="UP000743899">
    <property type="component" value="Unassembled WGS sequence"/>
</dbReference>
<dbReference type="RefSeq" id="WP_161921081.1">
    <property type="nucleotide sequence ID" value="NZ_JAACYS010000052.1"/>
</dbReference>
<dbReference type="PROSITE" id="PS51832">
    <property type="entry name" value="HD_GYP"/>
    <property type="match status" value="1"/>
</dbReference>
<dbReference type="CDD" id="cd00077">
    <property type="entry name" value="HDc"/>
    <property type="match status" value="1"/>
</dbReference>
<organism evidence="2 3">
    <name type="scientific">Pallidibacillus pasinlerensis</name>
    <dbReference type="NCBI Taxonomy" id="2703818"/>
    <lineage>
        <taxon>Bacteria</taxon>
        <taxon>Bacillati</taxon>
        <taxon>Bacillota</taxon>
        <taxon>Bacilli</taxon>
        <taxon>Bacillales</taxon>
        <taxon>Bacillaceae</taxon>
        <taxon>Pallidibacillus</taxon>
    </lineage>
</organism>
<evidence type="ECO:0000259" key="1">
    <source>
        <dbReference type="PROSITE" id="PS51832"/>
    </source>
</evidence>
<evidence type="ECO:0000313" key="2">
    <source>
        <dbReference type="EMBL" id="NCU18250.1"/>
    </source>
</evidence>
<dbReference type="Gene3D" id="1.10.3210.10">
    <property type="entry name" value="Hypothetical protein af1432"/>
    <property type="match status" value="1"/>
</dbReference>
<dbReference type="EMBL" id="JAACYS010000052">
    <property type="protein sequence ID" value="NCU18250.1"/>
    <property type="molecule type" value="Genomic_DNA"/>
</dbReference>
<keyword evidence="3" id="KW-1185">Reference proteome</keyword>
<comment type="caution">
    <text evidence="2">The sequence shown here is derived from an EMBL/GenBank/DDBJ whole genome shotgun (WGS) entry which is preliminary data.</text>
</comment>
<dbReference type="Pfam" id="PF13487">
    <property type="entry name" value="HD_5"/>
    <property type="match status" value="1"/>
</dbReference>
<name>A0ABX0A9Z0_9BACI</name>
<dbReference type="SMART" id="SM00471">
    <property type="entry name" value="HDc"/>
    <property type="match status" value="1"/>
</dbReference>
<proteinExistence type="predicted"/>
<evidence type="ECO:0000313" key="3">
    <source>
        <dbReference type="Proteomes" id="UP000743899"/>
    </source>
</evidence>